<feature type="transmembrane region" description="Helical" evidence="8">
    <location>
        <begin position="156"/>
        <end position="181"/>
    </location>
</feature>
<gene>
    <name evidence="9" type="ORF">D3Z33_10645</name>
</gene>
<dbReference type="GO" id="GO:0055085">
    <property type="term" value="P:transmembrane transport"/>
    <property type="evidence" value="ECO:0007669"/>
    <property type="project" value="TreeGrafter"/>
</dbReference>
<dbReference type="OrthoDB" id="9793390at2"/>
<accession>A0A845QXV2</accession>
<feature type="transmembrane region" description="Helical" evidence="8">
    <location>
        <begin position="38"/>
        <end position="59"/>
    </location>
</feature>
<dbReference type="Proteomes" id="UP000467132">
    <property type="component" value="Unassembled WGS sequence"/>
</dbReference>
<name>A0A845QXV2_9CLOT</name>
<feature type="transmembrane region" description="Helical" evidence="8">
    <location>
        <begin position="287"/>
        <end position="305"/>
    </location>
</feature>
<evidence type="ECO:0000256" key="5">
    <source>
        <dbReference type="ARBA" id="ARBA00022692"/>
    </source>
</evidence>
<comment type="caution">
    <text evidence="9">The sequence shown here is derived from an EMBL/GenBank/DDBJ whole genome shotgun (WGS) entry which is preliminary data.</text>
</comment>
<keyword evidence="6 8" id="KW-1133">Transmembrane helix</keyword>
<keyword evidence="5 8" id="KW-0812">Transmembrane</keyword>
<comment type="similarity">
    <text evidence="2">Belongs to the autoinducer-2 exporter (AI-2E) (TC 2.A.86) family.</text>
</comment>
<evidence type="ECO:0000256" key="7">
    <source>
        <dbReference type="ARBA" id="ARBA00023136"/>
    </source>
</evidence>
<dbReference type="RefSeq" id="WP_160197767.1">
    <property type="nucleotide sequence ID" value="NZ_QXXA01000011.1"/>
</dbReference>
<dbReference type="PANTHER" id="PTHR21716:SF53">
    <property type="entry name" value="PERMEASE PERM-RELATED"/>
    <property type="match status" value="1"/>
</dbReference>
<evidence type="ECO:0000313" key="10">
    <source>
        <dbReference type="Proteomes" id="UP000467132"/>
    </source>
</evidence>
<feature type="transmembrane region" description="Helical" evidence="8">
    <location>
        <begin position="230"/>
        <end position="255"/>
    </location>
</feature>
<evidence type="ECO:0000256" key="2">
    <source>
        <dbReference type="ARBA" id="ARBA00009773"/>
    </source>
</evidence>
<keyword evidence="10" id="KW-1185">Reference proteome</keyword>
<keyword evidence="4" id="KW-1003">Cell membrane</keyword>
<dbReference type="PANTHER" id="PTHR21716">
    <property type="entry name" value="TRANSMEMBRANE PROTEIN"/>
    <property type="match status" value="1"/>
</dbReference>
<dbReference type="GO" id="GO:0005886">
    <property type="term" value="C:plasma membrane"/>
    <property type="evidence" value="ECO:0007669"/>
    <property type="project" value="UniProtKB-SubCell"/>
</dbReference>
<evidence type="ECO:0000313" key="9">
    <source>
        <dbReference type="EMBL" id="NBI07305.1"/>
    </source>
</evidence>
<protein>
    <submittedName>
        <fullName evidence="9">AI-2E family transporter</fullName>
    </submittedName>
</protein>
<sequence>MNKKKVVSYLNFLPLIILSILLFKFIDNPYSLLDFINVLSPFLIAFSIAYLLNPLVIYIEKSFKINRLGSIFFSYIIVLGILVFLIAIVTPNIIKSITTLIDNTPTYVKNIQEFIEYNITKFEILSNSIATENLEKILLDSLAKITELANLAVNQVVFQAINVTAFLLKIVLSIVISIYMLKDKENFKRQIKRLLYSILSYTNATKIIELGRDVNRVFSRYLVGKLIDSLIVSIICFLVLFLVVKAPFAMLLSVIVGITNMIPYFGPFIGAVPAIIITLFSSPIKALWVAITILVIQQFDGLYLGPKILGDHVGVKPFWIISAITIGGALFGFMGMLLGVPVVAVLRLLVMRFVDKRLKNNNINI</sequence>
<evidence type="ECO:0000256" key="6">
    <source>
        <dbReference type="ARBA" id="ARBA00022989"/>
    </source>
</evidence>
<comment type="subcellular location">
    <subcellularLocation>
        <location evidence="1">Cell membrane</location>
        <topology evidence="1">Multi-pass membrane protein</topology>
    </subcellularLocation>
</comment>
<dbReference type="InterPro" id="IPR002549">
    <property type="entry name" value="AI-2E-like"/>
</dbReference>
<evidence type="ECO:0000256" key="4">
    <source>
        <dbReference type="ARBA" id="ARBA00022475"/>
    </source>
</evidence>
<keyword evidence="3" id="KW-0813">Transport</keyword>
<evidence type="ECO:0000256" key="3">
    <source>
        <dbReference type="ARBA" id="ARBA00022448"/>
    </source>
</evidence>
<proteinExistence type="inferred from homology"/>
<feature type="transmembrane region" description="Helical" evidence="8">
    <location>
        <begin position="71"/>
        <end position="94"/>
    </location>
</feature>
<dbReference type="EMBL" id="QXXA01000011">
    <property type="protein sequence ID" value="NBI07305.1"/>
    <property type="molecule type" value="Genomic_DNA"/>
</dbReference>
<reference evidence="9 10" key="1">
    <citation type="submission" date="2018-08" db="EMBL/GenBank/DDBJ databases">
        <title>Murine metabolic-syndrome-specific gut microbial biobank.</title>
        <authorList>
            <person name="Liu C."/>
        </authorList>
    </citation>
    <scope>NUCLEOTIDE SEQUENCE [LARGE SCALE GENOMIC DNA]</scope>
    <source>
        <strain evidence="9 10">583</strain>
    </source>
</reference>
<dbReference type="Pfam" id="PF01594">
    <property type="entry name" value="AI-2E_transport"/>
    <property type="match status" value="1"/>
</dbReference>
<evidence type="ECO:0000256" key="1">
    <source>
        <dbReference type="ARBA" id="ARBA00004651"/>
    </source>
</evidence>
<evidence type="ECO:0000256" key="8">
    <source>
        <dbReference type="SAM" id="Phobius"/>
    </source>
</evidence>
<organism evidence="9 10">
    <name type="scientific">Senegalia massiliensis</name>
    <dbReference type="NCBI Taxonomy" id="1720316"/>
    <lineage>
        <taxon>Bacteria</taxon>
        <taxon>Bacillati</taxon>
        <taxon>Bacillota</taxon>
        <taxon>Clostridia</taxon>
        <taxon>Eubacteriales</taxon>
        <taxon>Clostridiaceae</taxon>
        <taxon>Senegalia</taxon>
    </lineage>
</organism>
<keyword evidence="7 8" id="KW-0472">Membrane</keyword>
<feature type="transmembrane region" description="Helical" evidence="8">
    <location>
        <begin position="317"/>
        <end position="350"/>
    </location>
</feature>
<feature type="transmembrane region" description="Helical" evidence="8">
    <location>
        <begin position="7"/>
        <end position="26"/>
    </location>
</feature>
<dbReference type="AlphaFoldDB" id="A0A845QXV2"/>